<dbReference type="EMBL" id="UAVB01000001">
    <property type="protein sequence ID" value="SQA18320.1"/>
    <property type="molecule type" value="Genomic_DNA"/>
</dbReference>
<dbReference type="RefSeq" id="WP_001255977.1">
    <property type="nucleotide sequence ID" value="NZ_CAACXY010000016.1"/>
</dbReference>
<dbReference type="PANTHER" id="PTHR21340:SF0">
    <property type="entry name" value="BIS(5'-NUCLEOSYL)-TETRAPHOSPHATASE [ASYMMETRICAL]"/>
    <property type="match status" value="1"/>
</dbReference>
<dbReference type="GO" id="GO:0004081">
    <property type="term" value="F:bis(5'-nucleosyl)-tetraphosphatase (asymmetrical) activity"/>
    <property type="evidence" value="ECO:0007669"/>
    <property type="project" value="TreeGrafter"/>
</dbReference>
<feature type="domain" description="Nudix hydrolase" evidence="2">
    <location>
        <begin position="2"/>
        <end position="139"/>
    </location>
</feature>
<protein>
    <submittedName>
        <fullName evidence="3">Dihydroneopterin triphosphate pyrophosphatase</fullName>
        <ecNumber evidence="3">3.6.1.-</ecNumber>
    </submittedName>
</protein>
<comment type="caution">
    <text evidence="3">The sequence shown here is derived from an EMBL/GenBank/DDBJ whole genome shotgun (WGS) entry which is preliminary data.</text>
</comment>
<evidence type="ECO:0000256" key="1">
    <source>
        <dbReference type="ARBA" id="ARBA00022801"/>
    </source>
</evidence>
<sequence length="147" mass="17149">MRSEYNVLVIPFVEKEGLVEFCILKRTDLKIWQFVAGGGESGEDSITSALRELEEEIGYKGDREKIICLDSSATVRIDCFPDLKESNKFVIPIHCFACRMSDKNIILSNEHTEYKWVNYEIADQFLHFDLDKTAMWELAKRIVRNEY</sequence>
<gene>
    <name evidence="3" type="primary">nudB</name>
    <name evidence="3" type="ORF">NCTC8181_01368</name>
</gene>
<dbReference type="Pfam" id="PF00293">
    <property type="entry name" value="NUDIX"/>
    <property type="match status" value="1"/>
</dbReference>
<dbReference type="AlphaFoldDB" id="A0A7Z7KBZ4"/>
<dbReference type="EC" id="3.6.1.-" evidence="3"/>
<dbReference type="GO" id="GO:0006754">
    <property type="term" value="P:ATP biosynthetic process"/>
    <property type="evidence" value="ECO:0007669"/>
    <property type="project" value="TreeGrafter"/>
</dbReference>
<name>A0A7Z7KBZ4_STRAG</name>
<dbReference type="SUPFAM" id="SSF55811">
    <property type="entry name" value="Nudix"/>
    <property type="match status" value="1"/>
</dbReference>
<dbReference type="Proteomes" id="UP000250200">
    <property type="component" value="Unassembled WGS sequence"/>
</dbReference>
<accession>A0A7Z7KBZ4</accession>
<dbReference type="CDD" id="cd04664">
    <property type="entry name" value="NUDIX_DHNTPase_like"/>
    <property type="match status" value="1"/>
</dbReference>
<reference evidence="3 4" key="1">
    <citation type="submission" date="2018-06" db="EMBL/GenBank/DDBJ databases">
        <authorList>
            <consortium name="Pathogen Informatics"/>
            <person name="Doyle S."/>
        </authorList>
    </citation>
    <scope>NUCLEOTIDE SEQUENCE [LARGE SCALE GENOMIC DNA]</scope>
    <source>
        <strain evidence="3 4">NCTC8181</strain>
    </source>
</reference>
<keyword evidence="1 3" id="KW-0378">Hydrolase</keyword>
<organism evidence="3 4">
    <name type="scientific">Streptococcus agalactiae</name>
    <dbReference type="NCBI Taxonomy" id="1311"/>
    <lineage>
        <taxon>Bacteria</taxon>
        <taxon>Bacillati</taxon>
        <taxon>Bacillota</taxon>
        <taxon>Bacilli</taxon>
        <taxon>Lactobacillales</taxon>
        <taxon>Streptococcaceae</taxon>
        <taxon>Streptococcus</taxon>
    </lineage>
</organism>
<evidence type="ECO:0000313" key="4">
    <source>
        <dbReference type="Proteomes" id="UP000250200"/>
    </source>
</evidence>
<evidence type="ECO:0000259" key="2">
    <source>
        <dbReference type="PROSITE" id="PS51462"/>
    </source>
</evidence>
<dbReference type="InterPro" id="IPR051325">
    <property type="entry name" value="Nudix_hydrolase_domain"/>
</dbReference>
<proteinExistence type="predicted"/>
<dbReference type="PANTHER" id="PTHR21340">
    <property type="entry name" value="DIADENOSINE 5,5-P1,P4-TETRAPHOSPHATE PYROPHOSPHOHYDROLASE MUTT"/>
    <property type="match status" value="1"/>
</dbReference>
<dbReference type="InterPro" id="IPR000086">
    <property type="entry name" value="NUDIX_hydrolase_dom"/>
</dbReference>
<dbReference type="InterPro" id="IPR015797">
    <property type="entry name" value="NUDIX_hydrolase-like_dom_sf"/>
</dbReference>
<evidence type="ECO:0000313" key="3">
    <source>
        <dbReference type="EMBL" id="SQA18320.1"/>
    </source>
</evidence>
<dbReference type="GO" id="GO:0006167">
    <property type="term" value="P:AMP biosynthetic process"/>
    <property type="evidence" value="ECO:0007669"/>
    <property type="project" value="TreeGrafter"/>
</dbReference>
<dbReference type="Gene3D" id="3.90.79.10">
    <property type="entry name" value="Nucleoside Triphosphate Pyrophosphohydrolase"/>
    <property type="match status" value="1"/>
</dbReference>
<dbReference type="PROSITE" id="PS51462">
    <property type="entry name" value="NUDIX"/>
    <property type="match status" value="1"/>
</dbReference>